<organism evidence="7 8">
    <name type="scientific">Pinctada imbricata</name>
    <name type="common">Atlantic pearl-oyster</name>
    <name type="synonym">Pinctada martensii</name>
    <dbReference type="NCBI Taxonomy" id="66713"/>
    <lineage>
        <taxon>Eukaryota</taxon>
        <taxon>Metazoa</taxon>
        <taxon>Spiralia</taxon>
        <taxon>Lophotrochozoa</taxon>
        <taxon>Mollusca</taxon>
        <taxon>Bivalvia</taxon>
        <taxon>Autobranchia</taxon>
        <taxon>Pteriomorphia</taxon>
        <taxon>Pterioida</taxon>
        <taxon>Pterioidea</taxon>
        <taxon>Pteriidae</taxon>
        <taxon>Pinctada</taxon>
    </lineage>
</organism>
<dbReference type="Proteomes" id="UP001186944">
    <property type="component" value="Unassembled WGS sequence"/>
</dbReference>
<feature type="transmembrane region" description="Helical" evidence="6">
    <location>
        <begin position="92"/>
        <end position="116"/>
    </location>
</feature>
<dbReference type="SUPFAM" id="SSF118215">
    <property type="entry name" value="Proton glutamate symport protein"/>
    <property type="match status" value="1"/>
</dbReference>
<dbReference type="PRINTS" id="PR00173">
    <property type="entry name" value="EDTRNSPORT"/>
</dbReference>
<comment type="similarity">
    <text evidence="6">Belongs to the dicarboxylate/amino acid:cation symporter (DAACS) (TC 2.A.23) family.</text>
</comment>
<dbReference type="GO" id="GO:0015175">
    <property type="term" value="F:neutral L-amino acid transmembrane transporter activity"/>
    <property type="evidence" value="ECO:0007669"/>
    <property type="project" value="TreeGrafter"/>
</dbReference>
<keyword evidence="3 6" id="KW-0812">Transmembrane</keyword>
<feature type="transmembrane region" description="Helical" evidence="6">
    <location>
        <begin position="306"/>
        <end position="327"/>
    </location>
</feature>
<keyword evidence="8" id="KW-1185">Reference proteome</keyword>
<keyword evidence="5 6" id="KW-0472">Membrane</keyword>
<dbReference type="EMBL" id="VSWD01000005">
    <property type="protein sequence ID" value="KAK3104137.1"/>
    <property type="molecule type" value="Genomic_DNA"/>
</dbReference>
<dbReference type="PANTHER" id="PTHR11958">
    <property type="entry name" value="SODIUM/DICARBOXYLATE SYMPORTER-RELATED"/>
    <property type="match status" value="1"/>
</dbReference>
<feature type="transmembrane region" description="Helical" evidence="6">
    <location>
        <begin position="59"/>
        <end position="80"/>
    </location>
</feature>
<feature type="transmembrane region" description="Helical" evidence="6">
    <location>
        <begin position="201"/>
        <end position="221"/>
    </location>
</feature>
<evidence type="ECO:0000313" key="7">
    <source>
        <dbReference type="EMBL" id="KAK3104137.1"/>
    </source>
</evidence>
<reference evidence="7" key="1">
    <citation type="submission" date="2019-08" db="EMBL/GenBank/DDBJ databases">
        <title>The improved chromosome-level genome for the pearl oyster Pinctada fucata martensii using PacBio sequencing and Hi-C.</title>
        <authorList>
            <person name="Zheng Z."/>
        </authorList>
    </citation>
    <scope>NUCLEOTIDE SEQUENCE</scope>
    <source>
        <strain evidence="7">ZZ-2019</strain>
        <tissue evidence="7">Adductor muscle</tissue>
    </source>
</reference>
<keyword evidence="6" id="KW-0769">Symport</keyword>
<evidence type="ECO:0000256" key="5">
    <source>
        <dbReference type="ARBA" id="ARBA00023136"/>
    </source>
</evidence>
<feature type="transmembrane region" description="Helical" evidence="6">
    <location>
        <begin position="242"/>
        <end position="260"/>
    </location>
</feature>
<sequence>MEREEEIKTGKCLKLIKDNLLVLLTMVGVGLGFALGFGVRSLDPSKDAIMWLGICGELYLRMLKMMIVPLIIASVITGTASMDPKSNGRISVVCFTYIIITNFLPTILGSVLVLLITPGSGVSSSALSKTLSTDLQTQDIFADLLRNLFPENLVSATFEQAQTKYEMQQLVSYKVINGTNITATEDVIDKKSVGSTPSTNILGLVIVSTLFGIATSFTRGVGIPFFKFFESASEVILQILRWLIWTTPVGVISLIAKTIAETKNLEDDFQRLGMYFLTVMTGLIVFMLIFQPITYFIVRRRNPFKFLFSILQPTAIVFATSSTAIAIPETLKSLERKNNLDPRVTRFVVPLSAALGRCGSSMYITVSCLFVTQMVNVELDAAKVVLVCILTTFSTLAIPSVTGASLVTVIILLTALNIPAEAASLLYAVEWFLDRFRSVVNYYVQTLGVVITYEVNKSVLPPLTRGNTETPEEKVIANGKRNSYDSKIECQSAEPPLNYEEDLTHM</sequence>
<dbReference type="GO" id="GO:0005313">
    <property type="term" value="F:L-glutamate transmembrane transporter activity"/>
    <property type="evidence" value="ECO:0007669"/>
    <property type="project" value="TreeGrafter"/>
</dbReference>
<evidence type="ECO:0000313" key="8">
    <source>
        <dbReference type="Proteomes" id="UP001186944"/>
    </source>
</evidence>
<dbReference type="InterPro" id="IPR036458">
    <property type="entry name" value="Na:dicarbo_symporter_sf"/>
</dbReference>
<evidence type="ECO:0000256" key="2">
    <source>
        <dbReference type="ARBA" id="ARBA00022448"/>
    </source>
</evidence>
<feature type="transmembrane region" description="Helical" evidence="6">
    <location>
        <begin position="347"/>
        <end position="372"/>
    </location>
</feature>
<name>A0AA88YF02_PINIB</name>
<feature type="transmembrane region" description="Helical" evidence="6">
    <location>
        <begin position="384"/>
        <end position="401"/>
    </location>
</feature>
<dbReference type="GO" id="GO:0005886">
    <property type="term" value="C:plasma membrane"/>
    <property type="evidence" value="ECO:0007669"/>
    <property type="project" value="TreeGrafter"/>
</dbReference>
<protein>
    <recommendedName>
        <fullName evidence="6">Amino acid transporter</fullName>
    </recommendedName>
</protein>
<dbReference type="InterPro" id="IPR001991">
    <property type="entry name" value="Na-dicarboxylate_symporter"/>
</dbReference>
<feature type="transmembrane region" description="Helical" evidence="6">
    <location>
        <begin position="20"/>
        <end position="39"/>
    </location>
</feature>
<dbReference type="GO" id="GO:0015501">
    <property type="term" value="F:glutamate:sodium symporter activity"/>
    <property type="evidence" value="ECO:0007669"/>
    <property type="project" value="TreeGrafter"/>
</dbReference>
<keyword evidence="2 6" id="KW-0813">Transport</keyword>
<feature type="transmembrane region" description="Helical" evidence="6">
    <location>
        <begin position="407"/>
        <end position="429"/>
    </location>
</feature>
<dbReference type="Pfam" id="PF00375">
    <property type="entry name" value="SDF"/>
    <property type="match status" value="1"/>
</dbReference>
<evidence type="ECO:0000256" key="6">
    <source>
        <dbReference type="RuleBase" id="RU361216"/>
    </source>
</evidence>
<dbReference type="Gene3D" id="1.10.3860.10">
    <property type="entry name" value="Sodium:dicarboxylate symporter"/>
    <property type="match status" value="1"/>
</dbReference>
<dbReference type="AlphaFoldDB" id="A0AA88YF02"/>
<comment type="caution">
    <text evidence="7">The sequence shown here is derived from an EMBL/GenBank/DDBJ whole genome shotgun (WGS) entry which is preliminary data.</text>
</comment>
<feature type="transmembrane region" description="Helical" evidence="6">
    <location>
        <begin position="272"/>
        <end position="294"/>
    </location>
</feature>
<comment type="subcellular location">
    <subcellularLocation>
        <location evidence="1 6">Membrane</location>
        <topology evidence="1 6">Multi-pass membrane protein</topology>
    </subcellularLocation>
</comment>
<accession>A0AA88YF02</accession>
<dbReference type="PANTHER" id="PTHR11958:SF63">
    <property type="entry name" value="AMINO ACID TRANSPORTER"/>
    <property type="match status" value="1"/>
</dbReference>
<gene>
    <name evidence="7" type="ORF">FSP39_024686</name>
</gene>
<keyword evidence="4 6" id="KW-1133">Transmembrane helix</keyword>
<proteinExistence type="inferred from homology"/>
<evidence type="ECO:0000256" key="3">
    <source>
        <dbReference type="ARBA" id="ARBA00022692"/>
    </source>
</evidence>
<dbReference type="InterPro" id="IPR050746">
    <property type="entry name" value="DAACS"/>
</dbReference>
<evidence type="ECO:0000256" key="1">
    <source>
        <dbReference type="ARBA" id="ARBA00004141"/>
    </source>
</evidence>
<evidence type="ECO:0000256" key="4">
    <source>
        <dbReference type="ARBA" id="ARBA00022989"/>
    </source>
</evidence>